<evidence type="ECO:0000313" key="2">
    <source>
        <dbReference type="Proteomes" id="UP000605086"/>
    </source>
</evidence>
<protein>
    <submittedName>
        <fullName evidence="1">Uncharacterized protein</fullName>
    </submittedName>
</protein>
<dbReference type="Proteomes" id="UP000605086">
    <property type="component" value="Unassembled WGS sequence"/>
</dbReference>
<comment type="caution">
    <text evidence="1">The sequence shown here is derived from an EMBL/GenBank/DDBJ whole genome shotgun (WGS) entry which is preliminary data.</text>
</comment>
<proteinExistence type="predicted"/>
<organism evidence="1 2">
    <name type="scientific">Azospirillum melinis</name>
    <dbReference type="NCBI Taxonomy" id="328839"/>
    <lineage>
        <taxon>Bacteria</taxon>
        <taxon>Pseudomonadati</taxon>
        <taxon>Pseudomonadota</taxon>
        <taxon>Alphaproteobacteria</taxon>
        <taxon>Rhodospirillales</taxon>
        <taxon>Azospirillaceae</taxon>
        <taxon>Azospirillum</taxon>
    </lineage>
</organism>
<keyword evidence="2" id="KW-1185">Reference proteome</keyword>
<gene>
    <name evidence="1" type="ORF">GBZ48_07905</name>
</gene>
<sequence>MNRISHRSPDQQGLYQPVAIDQIKRHIAGMTVRETGRFRETQEFAKALNNGQVDKAGAPYWMHLERVAAAWPRALPPEKRIAPPHAWSRSPGGR</sequence>
<evidence type="ECO:0000313" key="1">
    <source>
        <dbReference type="EMBL" id="NUA99209.1"/>
    </source>
</evidence>
<name>A0ABX2K6L3_9PROT</name>
<reference evidence="1 2" key="1">
    <citation type="submission" date="2019-10" db="EMBL/GenBank/DDBJ databases">
        <title>Genome sequence of Azospirillum melinis.</title>
        <authorList>
            <person name="Ambrosini A."/>
            <person name="Sant'Anna F.H."/>
            <person name="Cassan F.D."/>
            <person name="Souza E.M."/>
            <person name="Passaglia L.M.P."/>
        </authorList>
    </citation>
    <scope>NUCLEOTIDE SEQUENCE [LARGE SCALE GENOMIC DNA]</scope>
    <source>
        <strain evidence="1 2">TMCY0552</strain>
    </source>
</reference>
<dbReference type="EMBL" id="WHOS01000007">
    <property type="protein sequence ID" value="NUA99209.1"/>
    <property type="molecule type" value="Genomic_DNA"/>
</dbReference>
<accession>A0ABX2K6L3</accession>
<dbReference type="Gene3D" id="1.10.3210.10">
    <property type="entry name" value="Hypothetical protein af1432"/>
    <property type="match status" value="1"/>
</dbReference>